<dbReference type="PROSITE" id="PS50157">
    <property type="entry name" value="ZINC_FINGER_C2H2_2"/>
    <property type="match status" value="2"/>
</dbReference>
<name>A0ABR4P8C1_9HELO</name>
<gene>
    <name evidence="10" type="ORF">PVAG01_09644</name>
</gene>
<evidence type="ECO:0000256" key="6">
    <source>
        <dbReference type="ARBA" id="ARBA00023242"/>
    </source>
</evidence>
<dbReference type="Pfam" id="PF04082">
    <property type="entry name" value="Fungal_trans"/>
    <property type="match status" value="1"/>
</dbReference>
<evidence type="ECO:0000256" key="5">
    <source>
        <dbReference type="ARBA" id="ARBA00022833"/>
    </source>
</evidence>
<reference evidence="10 11" key="1">
    <citation type="submission" date="2024-06" db="EMBL/GenBank/DDBJ databases">
        <title>Complete genome of Phlyctema vagabunda strain 19-DSS-EL-015.</title>
        <authorList>
            <person name="Fiorenzani C."/>
        </authorList>
    </citation>
    <scope>NUCLEOTIDE SEQUENCE [LARGE SCALE GENOMIC DNA]</scope>
    <source>
        <strain evidence="10 11">19-DSS-EL-015</strain>
    </source>
</reference>
<dbReference type="EMBL" id="JBFCZG010000008">
    <property type="protein sequence ID" value="KAL3419422.1"/>
    <property type="molecule type" value="Genomic_DNA"/>
</dbReference>
<protein>
    <recommendedName>
        <fullName evidence="9">C2H2-type domain-containing protein</fullName>
    </recommendedName>
</protein>
<dbReference type="InterPro" id="IPR007219">
    <property type="entry name" value="XnlR_reg_dom"/>
</dbReference>
<evidence type="ECO:0000256" key="4">
    <source>
        <dbReference type="ARBA" id="ARBA00022771"/>
    </source>
</evidence>
<keyword evidence="5" id="KW-0862">Zinc</keyword>
<dbReference type="InterPro" id="IPR051059">
    <property type="entry name" value="VerF-like"/>
</dbReference>
<evidence type="ECO:0000256" key="1">
    <source>
        <dbReference type="ARBA" id="ARBA00004123"/>
    </source>
</evidence>
<evidence type="ECO:0000256" key="3">
    <source>
        <dbReference type="ARBA" id="ARBA00022737"/>
    </source>
</evidence>
<dbReference type="PROSITE" id="PS00028">
    <property type="entry name" value="ZINC_FINGER_C2H2_1"/>
    <property type="match status" value="1"/>
</dbReference>
<dbReference type="CDD" id="cd12148">
    <property type="entry name" value="fungal_TF_MHR"/>
    <property type="match status" value="1"/>
</dbReference>
<dbReference type="InterPro" id="IPR036236">
    <property type="entry name" value="Znf_C2H2_sf"/>
</dbReference>
<keyword evidence="3" id="KW-0677">Repeat</keyword>
<organism evidence="10 11">
    <name type="scientific">Phlyctema vagabunda</name>
    <dbReference type="NCBI Taxonomy" id="108571"/>
    <lineage>
        <taxon>Eukaryota</taxon>
        <taxon>Fungi</taxon>
        <taxon>Dikarya</taxon>
        <taxon>Ascomycota</taxon>
        <taxon>Pezizomycotina</taxon>
        <taxon>Leotiomycetes</taxon>
        <taxon>Helotiales</taxon>
        <taxon>Dermateaceae</taxon>
        <taxon>Phlyctema</taxon>
    </lineage>
</organism>
<evidence type="ECO:0000313" key="10">
    <source>
        <dbReference type="EMBL" id="KAL3419422.1"/>
    </source>
</evidence>
<dbReference type="PANTHER" id="PTHR40626">
    <property type="entry name" value="MIP31509P"/>
    <property type="match status" value="1"/>
</dbReference>
<dbReference type="Proteomes" id="UP001629113">
    <property type="component" value="Unassembled WGS sequence"/>
</dbReference>
<comment type="caution">
    <text evidence="10">The sequence shown here is derived from an EMBL/GenBank/DDBJ whole genome shotgun (WGS) entry which is preliminary data.</text>
</comment>
<sequence>MEMELPGGATKSLPCRYCPKLFRRLEHVQRHERTHTKEKPFACHCGKAFPRRDLYVRHVKLTHHGEPLKGTQTTPKASVSSQPAVEQVGPSSAGIVHRTGLSGLQPELATLDDLWDVNMYDLNTPSTPYLLAAKQPEEVSGPELFDAVDVTSKPSGEDNRVTTELGKTAVDYISEPFNQHAILHPSSPGHNTGDNMSTDPTTFLSGFDFSLPVQTAFDGMTDPIQASRSREHFGNLPNENHEYFLLDEESKSSELENLQYSYSAKVPSSFPMWNIRFEDYPSIRAKLNKFLPVLGSKFSLPSRHALNRFIEGFVTGFAVKFPFVHLPSFTPKTCAFELLLAIAAIGAQYRFEATIMAREAIRSLGFEDSFPNPGETACEALRSGRLQTIQALLILSAMAAWGTRSLSKAVTALQGQAASLIREENLPTESSLECSIESSTESSTWARAMAIEETRRTVLVGYCLFNLQMIACNSPPSILTSEVYLKLPISAEEWEARDPAEWELIRQDREQDPQLFQACYKELFSLDPIMTTVSGISSLGYHVLIHTVAQKVFIIRQTDYTRDGTIRSNDLDCLNHGLQRWKLGHDAAVNAKTYSGKYESTICFDSLALLRLSYIRLCSDIGPYRELVARDPSRSIIAFERCSAIVRNQYLSQAITQAVHLLTIPVRNGVNFVASTQTSSWSVLYSLCNLESAIFLNKWLESLSKAGEGHSLTPSERHLVASIENLLIETDHAVSDVPDSASKLPQMSKAVIQVWAQIYKGIHVFPLAKLIGQSLEGYTAELGEV</sequence>
<evidence type="ECO:0000313" key="11">
    <source>
        <dbReference type="Proteomes" id="UP001629113"/>
    </source>
</evidence>
<feature type="region of interest" description="Disordered" evidence="8">
    <location>
        <begin position="65"/>
        <end position="92"/>
    </location>
</feature>
<dbReference type="Gene3D" id="3.30.160.60">
    <property type="entry name" value="Classic Zinc Finger"/>
    <property type="match status" value="2"/>
</dbReference>
<dbReference type="PANTHER" id="PTHR40626:SF10">
    <property type="entry name" value="C2H2-TYPE DOMAIN-CONTAINING PROTEIN"/>
    <property type="match status" value="1"/>
</dbReference>
<accession>A0ABR4P8C1</accession>
<keyword evidence="4 7" id="KW-0863">Zinc-finger</keyword>
<dbReference type="InterPro" id="IPR013087">
    <property type="entry name" value="Znf_C2H2_type"/>
</dbReference>
<comment type="subcellular location">
    <subcellularLocation>
        <location evidence="1">Nucleus</location>
    </subcellularLocation>
</comment>
<keyword evidence="11" id="KW-1185">Reference proteome</keyword>
<proteinExistence type="predicted"/>
<evidence type="ECO:0000256" key="8">
    <source>
        <dbReference type="SAM" id="MobiDB-lite"/>
    </source>
</evidence>
<keyword evidence="2" id="KW-0479">Metal-binding</keyword>
<dbReference type="SUPFAM" id="SSF57667">
    <property type="entry name" value="beta-beta-alpha zinc fingers"/>
    <property type="match status" value="1"/>
</dbReference>
<evidence type="ECO:0000256" key="7">
    <source>
        <dbReference type="PROSITE-ProRule" id="PRU00042"/>
    </source>
</evidence>
<evidence type="ECO:0000256" key="2">
    <source>
        <dbReference type="ARBA" id="ARBA00022723"/>
    </source>
</evidence>
<keyword evidence="6" id="KW-0539">Nucleus</keyword>
<evidence type="ECO:0000259" key="9">
    <source>
        <dbReference type="PROSITE" id="PS50157"/>
    </source>
</evidence>
<feature type="compositionally biased region" description="Polar residues" evidence="8">
    <location>
        <begin position="70"/>
        <end position="84"/>
    </location>
</feature>
<feature type="domain" description="C2H2-type" evidence="9">
    <location>
        <begin position="41"/>
        <end position="68"/>
    </location>
</feature>
<dbReference type="SMART" id="SM00355">
    <property type="entry name" value="ZnF_C2H2"/>
    <property type="match status" value="2"/>
</dbReference>
<feature type="domain" description="C2H2-type" evidence="9">
    <location>
        <begin position="13"/>
        <end position="40"/>
    </location>
</feature>